<keyword evidence="2" id="KW-0472">Membrane</keyword>
<dbReference type="GO" id="GO:0009279">
    <property type="term" value="C:cell outer membrane"/>
    <property type="evidence" value="ECO:0007669"/>
    <property type="project" value="UniProtKB-SubCell"/>
</dbReference>
<reference evidence="6" key="1">
    <citation type="submission" date="2016-11" db="EMBL/GenBank/DDBJ databases">
        <authorList>
            <person name="Jaros S."/>
            <person name="Januszkiewicz K."/>
            <person name="Wedrychowicz H."/>
        </authorList>
    </citation>
    <scope>NUCLEOTIDE SEQUENCE [LARGE SCALE GENOMIC DNA]</scope>
    <source>
        <strain evidence="6">DSM 19859</strain>
    </source>
</reference>
<dbReference type="Gene3D" id="2.40.170.20">
    <property type="entry name" value="TonB-dependent receptor, beta-barrel domain"/>
    <property type="match status" value="1"/>
</dbReference>
<comment type="subcellular location">
    <subcellularLocation>
        <location evidence="1">Cell outer membrane</location>
    </subcellularLocation>
</comment>
<keyword evidence="3" id="KW-0998">Cell outer membrane</keyword>
<reference evidence="5 8" key="3">
    <citation type="submission" date="2018-07" db="EMBL/GenBank/DDBJ databases">
        <title>Leeuwenhoekiella genomics.</title>
        <authorList>
            <person name="Tahon G."/>
            <person name="Willems A."/>
        </authorList>
    </citation>
    <scope>NUCLEOTIDE SEQUENCE [LARGE SCALE GENOMIC DNA]</scope>
    <source>
        <strain evidence="5 8">LMG 24856</strain>
    </source>
</reference>
<evidence type="ECO:0000256" key="1">
    <source>
        <dbReference type="ARBA" id="ARBA00004442"/>
    </source>
</evidence>
<dbReference type="Proteomes" id="UP000184240">
    <property type="component" value="Unassembled WGS sequence"/>
</dbReference>
<dbReference type="AlphaFoldDB" id="A0A1M5Z9P3"/>
<evidence type="ECO:0000256" key="3">
    <source>
        <dbReference type="ARBA" id="ARBA00023237"/>
    </source>
</evidence>
<sequence>MLNKEKYWLIMLLFTSIFGTAQDRSEVDLVTYLDTVETSFNIRFSYQTEAVQDLKLQNSTFEQLDQTLQYITKQTGLTITKIDDRYYSILPRTSSIFCAQILDAATLKPLEGATIQALNKNASAVTDANGYIELALIKPGDSIKVSFLGYQTEVLKVERLTSNCQQISLAPKSFTLEEVVIKRLFSRGIRKFPDDRIEINTREFDILPGLTDPDILQTLQILPGIESIDESINNINVRGGTQDENLMLWDEIKMYHTGHFFGLISAYNPNLTERVEVTKNANSSEYSGGVSSTIKMYTPNAITEKISGGAGFNGLSADAFLQIPISTKLALQISGRRSFADYFQTPTYTSYFNRSFQDSEIKNDGSSAENIKSLSDFRFHDYSAKILYDISPKHQLRASFISLNNTLEYSESDVDEQLINESLIDQDNIAFGIHLSSVINPAYDTFLNAYYTQYNIRSTDQDFSNNQVLAQTNQVLETAFKAKGTWHLNSRMNFEHGYEFTETGIRNTTSVNQPVFQQRKKDVVRQHAIFGDWSLATNNFRLRTGLRTTYFEKFKKVRLEPRINIRQKIGHFALKTEAALKNQSTTQIIDFEDNFLGVEKRRWVLVNDNDIPLITSKQISLGVDYTQNNWLIDLTGFYKQVSGITASNQGFQNQFKFIKTNGSYETKGLEFLVNKTTPKLSTWFTYTLATNVYSFESLNPATFPNNTDIRHSINTGGSYALFNNFKIAVSLNYHTGRPYTLPIENAETLPSSSNTYVVNYDTPNAANLEDFMRFDATANYSFNWDAVTAKFTLGIINILNQTNTIQRYYEVNPDDNTQAIAIQNNSLGFTPNASLRLTF</sequence>
<evidence type="ECO:0000313" key="6">
    <source>
        <dbReference type="EMBL" id="SHI20912.1"/>
    </source>
</evidence>
<dbReference type="SUPFAM" id="SSF49464">
    <property type="entry name" value="Carboxypeptidase regulatory domain-like"/>
    <property type="match status" value="1"/>
</dbReference>
<dbReference type="Proteomes" id="UP000290037">
    <property type="component" value="Unassembled WGS sequence"/>
</dbReference>
<protein>
    <submittedName>
        <fullName evidence="5 6">Outer membrane receptor for ferrienterochelin and colicin</fullName>
    </submittedName>
</protein>
<dbReference type="Pfam" id="PF13715">
    <property type="entry name" value="CarbopepD_reg_2"/>
    <property type="match status" value="1"/>
</dbReference>
<dbReference type="Pfam" id="PF07715">
    <property type="entry name" value="Plug"/>
    <property type="match status" value="1"/>
</dbReference>
<dbReference type="InterPro" id="IPR012910">
    <property type="entry name" value="Plug_dom"/>
</dbReference>
<organism evidence="6 7">
    <name type="scientific">Leeuwenhoekiella palythoae</name>
    <dbReference type="NCBI Taxonomy" id="573501"/>
    <lineage>
        <taxon>Bacteria</taxon>
        <taxon>Pseudomonadati</taxon>
        <taxon>Bacteroidota</taxon>
        <taxon>Flavobacteriia</taxon>
        <taxon>Flavobacteriales</taxon>
        <taxon>Flavobacteriaceae</taxon>
        <taxon>Leeuwenhoekiella</taxon>
    </lineage>
</organism>
<keyword evidence="6" id="KW-0675">Receptor</keyword>
<dbReference type="InterPro" id="IPR036942">
    <property type="entry name" value="Beta-barrel_TonB_sf"/>
</dbReference>
<evidence type="ECO:0000313" key="7">
    <source>
        <dbReference type="Proteomes" id="UP000184240"/>
    </source>
</evidence>
<dbReference type="InterPro" id="IPR008969">
    <property type="entry name" value="CarboxyPept-like_regulatory"/>
</dbReference>
<evidence type="ECO:0000259" key="4">
    <source>
        <dbReference type="Pfam" id="PF07715"/>
    </source>
</evidence>
<name>A0A1M5Z9P3_9FLAO</name>
<dbReference type="SUPFAM" id="SSF56935">
    <property type="entry name" value="Porins"/>
    <property type="match status" value="1"/>
</dbReference>
<dbReference type="Gene3D" id="2.170.130.10">
    <property type="entry name" value="TonB-dependent receptor, plug domain"/>
    <property type="match status" value="1"/>
</dbReference>
<evidence type="ECO:0000313" key="5">
    <source>
        <dbReference type="EMBL" id="RXG28128.1"/>
    </source>
</evidence>
<dbReference type="EMBL" id="QOVN01000005">
    <property type="protein sequence ID" value="RXG28128.1"/>
    <property type="molecule type" value="Genomic_DNA"/>
</dbReference>
<dbReference type="InterPro" id="IPR037066">
    <property type="entry name" value="Plug_dom_sf"/>
</dbReference>
<keyword evidence="8" id="KW-1185">Reference proteome</keyword>
<dbReference type="RefSeq" id="WP_072984043.1">
    <property type="nucleotide sequence ID" value="NZ_FQXT01000005.1"/>
</dbReference>
<dbReference type="EMBL" id="FQXT01000005">
    <property type="protein sequence ID" value="SHI20912.1"/>
    <property type="molecule type" value="Genomic_DNA"/>
</dbReference>
<reference evidence="7" key="2">
    <citation type="submission" date="2016-11" db="EMBL/GenBank/DDBJ databases">
        <authorList>
            <person name="Varghese N."/>
            <person name="Submissions S."/>
        </authorList>
    </citation>
    <scope>NUCLEOTIDE SEQUENCE [LARGE SCALE GENOMIC DNA]</scope>
    <source>
        <strain evidence="7">DSM 19859</strain>
    </source>
</reference>
<dbReference type="STRING" id="573501.SAMN04487999_2809"/>
<evidence type="ECO:0000313" key="8">
    <source>
        <dbReference type="Proteomes" id="UP000290037"/>
    </source>
</evidence>
<evidence type="ECO:0000256" key="2">
    <source>
        <dbReference type="ARBA" id="ARBA00023136"/>
    </source>
</evidence>
<feature type="domain" description="TonB-dependent receptor plug" evidence="4">
    <location>
        <begin position="214"/>
        <end position="289"/>
    </location>
</feature>
<dbReference type="Gene3D" id="2.60.40.1120">
    <property type="entry name" value="Carboxypeptidase-like, regulatory domain"/>
    <property type="match status" value="1"/>
</dbReference>
<gene>
    <name evidence="5" type="ORF">DSM01_2635</name>
    <name evidence="6" type="ORF">SAMN04487999_2809</name>
</gene>
<dbReference type="OrthoDB" id="9803050at2"/>
<proteinExistence type="predicted"/>
<accession>A0A1M5Z9P3</accession>